<dbReference type="SMART" id="SM00980">
    <property type="entry name" value="THAP"/>
    <property type="match status" value="1"/>
</dbReference>
<feature type="region of interest" description="Disordered" evidence="6">
    <location>
        <begin position="176"/>
        <end position="201"/>
    </location>
</feature>
<dbReference type="EMBL" id="JADWDJ010000015">
    <property type="protein sequence ID" value="KAG5268967.1"/>
    <property type="molecule type" value="Genomic_DNA"/>
</dbReference>
<keyword evidence="2 5" id="KW-0863">Zinc-finger</keyword>
<dbReference type="GO" id="GO:0008270">
    <property type="term" value="F:zinc ion binding"/>
    <property type="evidence" value="ECO:0007669"/>
    <property type="project" value="UniProtKB-KW"/>
</dbReference>
<feature type="compositionally biased region" description="Polar residues" evidence="6">
    <location>
        <begin position="180"/>
        <end position="201"/>
    </location>
</feature>
<dbReference type="PROSITE" id="PS50950">
    <property type="entry name" value="ZF_THAP"/>
    <property type="match status" value="1"/>
</dbReference>
<keyword evidence="1" id="KW-0479">Metal-binding</keyword>
<evidence type="ECO:0000256" key="2">
    <source>
        <dbReference type="ARBA" id="ARBA00022771"/>
    </source>
</evidence>
<keyword evidence="3" id="KW-0862">Zinc</keyword>
<dbReference type="SUPFAM" id="SSF57716">
    <property type="entry name" value="Glucocorticoid receptor-like (DNA-binding domain)"/>
    <property type="match status" value="1"/>
</dbReference>
<comment type="caution">
    <text evidence="8">The sequence shown here is derived from an EMBL/GenBank/DDBJ whole genome shotgun (WGS) entry which is preliminary data.</text>
</comment>
<accession>A0AAV6G4E5</accession>
<evidence type="ECO:0000259" key="7">
    <source>
        <dbReference type="PROSITE" id="PS50950"/>
    </source>
</evidence>
<protein>
    <recommendedName>
        <fullName evidence="7">THAP-type domain-containing protein</fullName>
    </recommendedName>
</protein>
<dbReference type="GO" id="GO:0003677">
    <property type="term" value="F:DNA binding"/>
    <property type="evidence" value="ECO:0007669"/>
    <property type="project" value="UniProtKB-UniRule"/>
</dbReference>
<evidence type="ECO:0000313" key="8">
    <source>
        <dbReference type="EMBL" id="KAG5268967.1"/>
    </source>
</evidence>
<evidence type="ECO:0000256" key="5">
    <source>
        <dbReference type="PROSITE-ProRule" id="PRU00309"/>
    </source>
</evidence>
<proteinExistence type="predicted"/>
<keyword evidence="4 5" id="KW-0238">DNA-binding</keyword>
<dbReference type="PANTHER" id="PTHR31751">
    <property type="entry name" value="SI:CH211-108C17.2-RELATED-RELATED"/>
    <property type="match status" value="1"/>
</dbReference>
<dbReference type="AlphaFoldDB" id="A0AAV6G4E5"/>
<evidence type="ECO:0000313" key="9">
    <source>
        <dbReference type="Proteomes" id="UP000823561"/>
    </source>
</evidence>
<keyword evidence="9" id="KW-1185">Reference proteome</keyword>
<evidence type="ECO:0000256" key="3">
    <source>
        <dbReference type="ARBA" id="ARBA00022833"/>
    </source>
</evidence>
<dbReference type="InterPro" id="IPR006612">
    <property type="entry name" value="THAP_Znf"/>
</dbReference>
<organism evidence="8 9">
    <name type="scientific">Alosa alosa</name>
    <name type="common">allis shad</name>
    <dbReference type="NCBI Taxonomy" id="278164"/>
    <lineage>
        <taxon>Eukaryota</taxon>
        <taxon>Metazoa</taxon>
        <taxon>Chordata</taxon>
        <taxon>Craniata</taxon>
        <taxon>Vertebrata</taxon>
        <taxon>Euteleostomi</taxon>
        <taxon>Actinopterygii</taxon>
        <taxon>Neopterygii</taxon>
        <taxon>Teleostei</taxon>
        <taxon>Clupei</taxon>
        <taxon>Clupeiformes</taxon>
        <taxon>Clupeoidei</taxon>
        <taxon>Clupeidae</taxon>
        <taxon>Alosa</taxon>
    </lineage>
</organism>
<reference evidence="8" key="1">
    <citation type="submission" date="2020-10" db="EMBL/GenBank/DDBJ databases">
        <title>Chromosome-scale genome assembly of the Allis shad, Alosa alosa.</title>
        <authorList>
            <person name="Margot Z."/>
            <person name="Christophe K."/>
            <person name="Cabau C."/>
            <person name="Louis A."/>
            <person name="Berthelot C."/>
            <person name="Parey E."/>
            <person name="Roest Crollius H."/>
            <person name="Montfort J."/>
            <person name="Robinson-Rechavi M."/>
            <person name="Bucao C."/>
            <person name="Bouchez O."/>
            <person name="Gislard M."/>
            <person name="Lluch J."/>
            <person name="Milhes M."/>
            <person name="Lampietro C."/>
            <person name="Lopez Roques C."/>
            <person name="Donnadieu C."/>
            <person name="Braasch I."/>
            <person name="Desvignes T."/>
            <person name="Postlethwait J."/>
            <person name="Bobe J."/>
            <person name="Guiguen Y."/>
        </authorList>
    </citation>
    <scope>NUCLEOTIDE SEQUENCE</scope>
    <source>
        <strain evidence="8">M-15738</strain>
        <tissue evidence="8">Blood</tissue>
    </source>
</reference>
<sequence length="346" mass="38870">MSQRGKCSVPGCTEKWEVCHSLPKDPKTRQAWIMFVYQKIPAKFDAQLFICSKHFTEDSFQNLGHFKAGFAKLLLLKRGAVPTVRSSQPQASTSQEQPRTKVAACQTDPPCVASRGFFYYIETSPTKQRHTGNAKQCQSVAVGTTAPPVSGPFSSTPLKGQRPAKRPRLEFEEEVEDVSSACTDPQDSTYDPAQSATMETESSQLFTSPVTSYGDAKYIVFEQCLFSLFEICPVCTRTCTFLPRRRGSFLAIDQLCPHCKFFRQWKSQPVIGSTPVGNLQLSAAIYFCGASFSKMKKIFDAMQLRTHTYDAFRRHCVQKWVLFSESVRSGLIASHQNANHYSFRLL</sequence>
<gene>
    <name evidence="8" type="ORF">AALO_G00196830</name>
</gene>
<name>A0AAV6G4E5_9TELE</name>
<evidence type="ECO:0000256" key="4">
    <source>
        <dbReference type="ARBA" id="ARBA00023125"/>
    </source>
</evidence>
<evidence type="ECO:0000256" key="6">
    <source>
        <dbReference type="SAM" id="MobiDB-lite"/>
    </source>
</evidence>
<feature type="domain" description="THAP-type" evidence="7">
    <location>
        <begin position="1"/>
        <end position="85"/>
    </location>
</feature>
<dbReference type="Proteomes" id="UP000823561">
    <property type="component" value="Chromosome 15"/>
</dbReference>
<dbReference type="Pfam" id="PF05485">
    <property type="entry name" value="THAP"/>
    <property type="match status" value="1"/>
</dbReference>
<dbReference type="PANTHER" id="PTHR31751:SF44">
    <property type="entry name" value="SI:CH211-211K8.4-RELATED"/>
    <property type="match status" value="1"/>
</dbReference>
<dbReference type="SMART" id="SM00692">
    <property type="entry name" value="DM3"/>
    <property type="match status" value="1"/>
</dbReference>
<evidence type="ECO:0000256" key="1">
    <source>
        <dbReference type="ARBA" id="ARBA00022723"/>
    </source>
</evidence>